<dbReference type="EMBL" id="AXUN02000164">
    <property type="protein sequence ID" value="ETA81116.1"/>
    <property type="molecule type" value="Genomic_DNA"/>
</dbReference>
<sequence length="48" mass="5285">MNYLCEERTINVPLEKVWPIASDFTKSPAPRLPIEIVNNGDPTGMGIG</sequence>
<organism evidence="1 2">
    <name type="scientific">Youngiibacter fragilis 232.1</name>
    <dbReference type="NCBI Taxonomy" id="994573"/>
    <lineage>
        <taxon>Bacteria</taxon>
        <taxon>Bacillati</taxon>
        <taxon>Bacillota</taxon>
        <taxon>Clostridia</taxon>
        <taxon>Eubacteriales</taxon>
        <taxon>Clostridiaceae</taxon>
        <taxon>Youngiibacter</taxon>
    </lineage>
</organism>
<name>V7I780_9CLOT</name>
<proteinExistence type="predicted"/>
<protein>
    <submittedName>
        <fullName evidence="1">Uncharacterized protein</fullName>
    </submittedName>
</protein>
<evidence type="ECO:0000313" key="2">
    <source>
        <dbReference type="Proteomes" id="UP000017747"/>
    </source>
</evidence>
<keyword evidence="2" id="KW-1185">Reference proteome</keyword>
<reference evidence="1 2" key="1">
    <citation type="journal article" date="2014" name="Genome Announc.">
        <title>Genome Sequence of Youngiibacter fragilis, the Type Strain of the Genus Youngiibacter.</title>
        <authorList>
            <person name="Wawrik C.B."/>
            <person name="Callaghan A.V."/>
            <person name="Stamps B.W."/>
            <person name="Wawrik B."/>
        </authorList>
    </citation>
    <scope>NUCLEOTIDE SEQUENCE [LARGE SCALE GENOMIC DNA]</scope>
    <source>
        <strain evidence="1 2">232.1</strain>
    </source>
</reference>
<dbReference type="RefSeq" id="WP_023388311.1">
    <property type="nucleotide sequence ID" value="NZ_AXUN02000164.1"/>
</dbReference>
<evidence type="ECO:0000313" key="1">
    <source>
        <dbReference type="EMBL" id="ETA81116.1"/>
    </source>
</evidence>
<comment type="caution">
    <text evidence="1">The sequence shown here is derived from an EMBL/GenBank/DDBJ whole genome shotgun (WGS) entry which is preliminary data.</text>
</comment>
<dbReference type="Proteomes" id="UP000017747">
    <property type="component" value="Unassembled WGS sequence"/>
</dbReference>
<dbReference type="AlphaFoldDB" id="V7I780"/>
<gene>
    <name evidence="1" type="ORF">T472_0208600</name>
</gene>
<accession>V7I780</accession>